<feature type="transmembrane region" description="Helical" evidence="1">
    <location>
        <begin position="30"/>
        <end position="47"/>
    </location>
</feature>
<evidence type="ECO:0000313" key="3">
    <source>
        <dbReference type="Proteomes" id="UP000007089"/>
    </source>
</evidence>
<feature type="transmembrane region" description="Helical" evidence="1">
    <location>
        <begin position="59"/>
        <end position="82"/>
    </location>
</feature>
<gene>
    <name evidence="2" type="ordered locus">A2cp1_4496</name>
</gene>
<keyword evidence="1" id="KW-0472">Membrane</keyword>
<accession>B8JCU3</accession>
<evidence type="ECO:0000313" key="2">
    <source>
        <dbReference type="EMBL" id="ACL67813.1"/>
    </source>
</evidence>
<evidence type="ECO:0008006" key="4">
    <source>
        <dbReference type="Google" id="ProtNLM"/>
    </source>
</evidence>
<feature type="transmembrane region" description="Helical" evidence="1">
    <location>
        <begin position="88"/>
        <end position="105"/>
    </location>
</feature>
<organism evidence="2 3">
    <name type="scientific">Anaeromyxobacter dehalogenans (strain ATCC BAA-258 / DSM 21875 / 2CP-1)</name>
    <dbReference type="NCBI Taxonomy" id="455488"/>
    <lineage>
        <taxon>Bacteria</taxon>
        <taxon>Pseudomonadati</taxon>
        <taxon>Myxococcota</taxon>
        <taxon>Myxococcia</taxon>
        <taxon>Myxococcales</taxon>
        <taxon>Cystobacterineae</taxon>
        <taxon>Anaeromyxobacteraceae</taxon>
        <taxon>Anaeromyxobacter</taxon>
    </lineage>
</organism>
<dbReference type="EMBL" id="CP001359">
    <property type="protein sequence ID" value="ACL67813.1"/>
    <property type="molecule type" value="Genomic_DNA"/>
</dbReference>
<dbReference type="KEGG" id="acp:A2cp1_4496"/>
<dbReference type="Proteomes" id="UP000007089">
    <property type="component" value="Chromosome"/>
</dbReference>
<name>B8JCU3_ANAD2</name>
<dbReference type="RefSeq" id="WP_015935491.1">
    <property type="nucleotide sequence ID" value="NC_011891.1"/>
</dbReference>
<sequence length="121" mass="12392">MKHPLVTAAFAAAFVALALASGAYRRGALVGASISGLTALASIVAMARFARGSKPVQRALAVMASAFLVRILLVALGTVAIARAGESIYAFVVAFFVPYFVFSAIEGAFVHSLNRGTGTTA</sequence>
<reference evidence="2" key="1">
    <citation type="submission" date="2009-01" db="EMBL/GenBank/DDBJ databases">
        <title>Complete sequence of Anaeromyxobacter dehalogenans 2CP-1.</title>
        <authorList>
            <consortium name="US DOE Joint Genome Institute"/>
            <person name="Lucas S."/>
            <person name="Copeland A."/>
            <person name="Lapidus A."/>
            <person name="Glavina del Rio T."/>
            <person name="Dalin E."/>
            <person name="Tice H."/>
            <person name="Bruce D."/>
            <person name="Goodwin L."/>
            <person name="Pitluck S."/>
            <person name="Saunders E."/>
            <person name="Brettin T."/>
            <person name="Detter J.C."/>
            <person name="Han C."/>
            <person name="Larimer F."/>
            <person name="Land M."/>
            <person name="Hauser L."/>
            <person name="Kyrpides N."/>
            <person name="Ovchinnikova G."/>
            <person name="Beliaev A.S."/>
            <person name="Richardson P."/>
        </authorList>
    </citation>
    <scope>NUCLEOTIDE SEQUENCE</scope>
    <source>
        <strain evidence="2">2CP-1</strain>
    </source>
</reference>
<keyword evidence="1" id="KW-1133">Transmembrane helix</keyword>
<keyword evidence="3" id="KW-1185">Reference proteome</keyword>
<evidence type="ECO:0000256" key="1">
    <source>
        <dbReference type="SAM" id="Phobius"/>
    </source>
</evidence>
<proteinExistence type="predicted"/>
<keyword evidence="1" id="KW-0812">Transmembrane</keyword>
<dbReference type="AlphaFoldDB" id="B8JCU3"/>
<dbReference type="HOGENOM" id="CLU_2033228_0_0_7"/>
<protein>
    <recommendedName>
        <fullName evidence="4">ATP synthase protein I</fullName>
    </recommendedName>
</protein>